<evidence type="ECO:0000313" key="2">
    <source>
        <dbReference type="Proteomes" id="UP000260649"/>
    </source>
</evidence>
<name>A0A3E2B4G5_9FIRM</name>
<comment type="caution">
    <text evidence="1">The sequence shown here is derived from an EMBL/GenBank/DDBJ whole genome shotgun (WGS) entry which is preliminary data.</text>
</comment>
<gene>
    <name evidence="1" type="ORF">DV520_05590</name>
</gene>
<keyword evidence="2" id="KW-1185">Reference proteome</keyword>
<evidence type="ECO:0008006" key="3">
    <source>
        <dbReference type="Google" id="ProtNLM"/>
    </source>
</evidence>
<dbReference type="EMBL" id="QQRQ01000006">
    <property type="protein sequence ID" value="RFT06922.1"/>
    <property type="molecule type" value="Genomic_DNA"/>
</dbReference>
<dbReference type="Proteomes" id="UP000260649">
    <property type="component" value="Unassembled WGS sequence"/>
</dbReference>
<organism evidence="1 2">
    <name type="scientific">Evtepia gabavorous</name>
    <dbReference type="NCBI Taxonomy" id="2211183"/>
    <lineage>
        <taxon>Bacteria</taxon>
        <taxon>Bacillati</taxon>
        <taxon>Bacillota</taxon>
        <taxon>Clostridia</taxon>
        <taxon>Eubacteriales</taxon>
        <taxon>Evtepia</taxon>
    </lineage>
</organism>
<dbReference type="GeneID" id="97996486"/>
<evidence type="ECO:0000313" key="1">
    <source>
        <dbReference type="EMBL" id="RFT06922.1"/>
    </source>
</evidence>
<sequence length="246" mass="27226">PAAQAATCSPGFSDQAQFPAGTAGYALTAVQTGILPGHTGGRFHPRAPLSQTEAEAMALQVQRIMAGEGIPTFRCRLRHYDEDTMVQMLDPALRLRMVEGRVYACVRDLFQAEAQLRFQRGLSSLPPAVGYPARWSPRRQQVDLEKNMVYAYRAGWDRCLQGTRPGDLETHPDASTLLAPARLLFGELMVPVYDFRAKGKGHWHPWQGDWDPDSRILTLNTYYPDGVGVSPPSPGKETPHAPVFLL</sequence>
<proteinExistence type="predicted"/>
<accession>A0A3E2B4G5</accession>
<reference evidence="1 2" key="1">
    <citation type="submission" date="2018-07" db="EMBL/GenBank/DDBJ databases">
        <title>GABA Modulating Bacteria of the Human Gut Microbiota.</title>
        <authorList>
            <person name="Strandwitz P."/>
            <person name="Kim K.H."/>
            <person name="Terekhova D."/>
            <person name="Liu J.K."/>
            <person name="Sharma A."/>
            <person name="Levering J."/>
            <person name="Mcdonald D."/>
            <person name="Dietrich D."/>
            <person name="Ramadhar T.R."/>
            <person name="Lekbua A."/>
            <person name="Mroue N."/>
            <person name="Liston C."/>
            <person name="Stewart E.J."/>
            <person name="Dubin M.J."/>
            <person name="Zengler K."/>
            <person name="Knight R."/>
            <person name="Gilbert J.A."/>
            <person name="Clardy J."/>
            <person name="Lewis K."/>
        </authorList>
    </citation>
    <scope>NUCLEOTIDE SEQUENCE [LARGE SCALE GENOMIC DNA]</scope>
    <source>
        <strain evidence="1 2">KLE1738</strain>
    </source>
</reference>
<dbReference type="AlphaFoldDB" id="A0A3E2B4G5"/>
<protein>
    <recommendedName>
        <fullName evidence="3">SLH domain-containing protein</fullName>
    </recommendedName>
</protein>
<feature type="non-terminal residue" evidence="1">
    <location>
        <position position="1"/>
    </location>
</feature>
<dbReference type="RefSeq" id="WP_165850047.1">
    <property type="nucleotide sequence ID" value="NZ_QIML01000006.1"/>
</dbReference>